<accession>A0ABW4A331</accession>
<name>A0ABW4A331_9ACTN</name>
<protein>
    <submittedName>
        <fullName evidence="1">DUF5994 family protein</fullName>
    </submittedName>
</protein>
<reference evidence="2" key="1">
    <citation type="journal article" date="2019" name="Int. J. Syst. Evol. Microbiol.">
        <title>The Global Catalogue of Microorganisms (GCM) 10K type strain sequencing project: providing services to taxonomists for standard genome sequencing and annotation.</title>
        <authorList>
            <consortium name="The Broad Institute Genomics Platform"/>
            <consortium name="The Broad Institute Genome Sequencing Center for Infectious Disease"/>
            <person name="Wu L."/>
            <person name="Ma J."/>
        </authorList>
    </citation>
    <scope>NUCLEOTIDE SEQUENCE [LARGE SCALE GENOMIC DNA]</scope>
    <source>
        <strain evidence="2">CCM 7526</strain>
    </source>
</reference>
<dbReference type="Proteomes" id="UP001597183">
    <property type="component" value="Unassembled WGS sequence"/>
</dbReference>
<dbReference type="InterPro" id="IPR046036">
    <property type="entry name" value="DUF5994"/>
</dbReference>
<comment type="caution">
    <text evidence="1">The sequence shown here is derived from an EMBL/GenBank/DDBJ whole genome shotgun (WGS) entry which is preliminary data.</text>
</comment>
<dbReference type="Pfam" id="PF19457">
    <property type="entry name" value="DUF5994"/>
    <property type="match status" value="1"/>
</dbReference>
<keyword evidence="2" id="KW-1185">Reference proteome</keyword>
<gene>
    <name evidence="1" type="ORF">ACFQ5G_06785</name>
</gene>
<evidence type="ECO:0000313" key="1">
    <source>
        <dbReference type="EMBL" id="MFD1365047.1"/>
    </source>
</evidence>
<evidence type="ECO:0000313" key="2">
    <source>
        <dbReference type="Proteomes" id="UP001597183"/>
    </source>
</evidence>
<dbReference type="EMBL" id="JBHTMK010000007">
    <property type="protein sequence ID" value="MFD1365047.1"/>
    <property type="molecule type" value="Genomic_DNA"/>
</dbReference>
<dbReference type="RefSeq" id="WP_317795220.1">
    <property type="nucleotide sequence ID" value="NZ_AP028461.1"/>
</dbReference>
<sequence>MITEEILSGWAGRLPAGEDSRRAYCTRLCQYPAYSGRQRPLHDLRRAQSAPTLGGAEVVNREVAAMAPTILSTQPQTRDDAVRLLMDPHPSRVTVLDGAWWPRSTDVTVELPRLVDALTGLRGTITHVLMSSAEWDLPHSPRVAVDDRSVRIGWYLSQPAGLVTVMTDFGNDRFDLFVVPPNSTPASADATMAAAAAATDRRRAPDLLTDIEYTR</sequence>
<organism evidence="1 2">
    <name type="scientific">Actinoplanes sichuanensis</name>
    <dbReference type="NCBI Taxonomy" id="512349"/>
    <lineage>
        <taxon>Bacteria</taxon>
        <taxon>Bacillati</taxon>
        <taxon>Actinomycetota</taxon>
        <taxon>Actinomycetes</taxon>
        <taxon>Micromonosporales</taxon>
        <taxon>Micromonosporaceae</taxon>
        <taxon>Actinoplanes</taxon>
    </lineage>
</organism>
<proteinExistence type="predicted"/>